<protein>
    <submittedName>
        <fullName evidence="1">Uncharacterized protein</fullName>
    </submittedName>
</protein>
<evidence type="ECO:0000313" key="2">
    <source>
        <dbReference type="Proteomes" id="UP000799423"/>
    </source>
</evidence>
<proteinExistence type="predicted"/>
<gene>
    <name evidence="1" type="ORF">T440DRAFT_34704</name>
</gene>
<reference evidence="1" key="1">
    <citation type="submission" date="2020-01" db="EMBL/GenBank/DDBJ databases">
        <authorList>
            <consortium name="DOE Joint Genome Institute"/>
            <person name="Haridas S."/>
            <person name="Albert R."/>
            <person name="Binder M."/>
            <person name="Bloem J."/>
            <person name="Labutti K."/>
            <person name="Salamov A."/>
            <person name="Andreopoulos B."/>
            <person name="Baker S.E."/>
            <person name="Barry K."/>
            <person name="Bills G."/>
            <person name="Bluhm B.H."/>
            <person name="Cannon C."/>
            <person name="Castanera R."/>
            <person name="Culley D.E."/>
            <person name="Daum C."/>
            <person name="Ezra D."/>
            <person name="Gonzalez J.B."/>
            <person name="Henrissat B."/>
            <person name="Kuo A."/>
            <person name="Liang C."/>
            <person name="Lipzen A."/>
            <person name="Lutzoni F."/>
            <person name="Magnuson J."/>
            <person name="Mondo S."/>
            <person name="Nolan M."/>
            <person name="Ohm R."/>
            <person name="Pangilinan J."/>
            <person name="Park H.-J."/>
            <person name="Ramirez L."/>
            <person name="Alfaro M."/>
            <person name="Sun H."/>
            <person name="Tritt A."/>
            <person name="Yoshinaga Y."/>
            <person name="Zwiers L.-H."/>
            <person name="Turgeon B.G."/>
            <person name="Goodwin S.B."/>
            <person name="Spatafora J.W."/>
            <person name="Crous P.W."/>
            <person name="Grigoriev I.V."/>
        </authorList>
    </citation>
    <scope>NUCLEOTIDE SEQUENCE</scope>
    <source>
        <strain evidence="1">IPT5</strain>
    </source>
</reference>
<accession>A0A6A7BBL8</accession>
<organism evidence="1 2">
    <name type="scientific">Plenodomus tracheiphilus IPT5</name>
    <dbReference type="NCBI Taxonomy" id="1408161"/>
    <lineage>
        <taxon>Eukaryota</taxon>
        <taxon>Fungi</taxon>
        <taxon>Dikarya</taxon>
        <taxon>Ascomycota</taxon>
        <taxon>Pezizomycotina</taxon>
        <taxon>Dothideomycetes</taxon>
        <taxon>Pleosporomycetidae</taxon>
        <taxon>Pleosporales</taxon>
        <taxon>Pleosporineae</taxon>
        <taxon>Leptosphaeriaceae</taxon>
        <taxon>Plenodomus</taxon>
    </lineage>
</organism>
<name>A0A6A7BBL8_9PLEO</name>
<evidence type="ECO:0000313" key="1">
    <source>
        <dbReference type="EMBL" id="KAF2852723.1"/>
    </source>
</evidence>
<dbReference type="EMBL" id="MU006298">
    <property type="protein sequence ID" value="KAF2852723.1"/>
    <property type="molecule type" value="Genomic_DNA"/>
</dbReference>
<dbReference type="AlphaFoldDB" id="A0A6A7BBL8"/>
<sequence>MCGACDVGAWDVRPALASSCAERAEAGPVHQHHLGRSTGSSAKCWVGALGATIVGPFHDEGGCTSRHQLLTRSQSKAMGTGRVQLSLQEVMLLFRQWWWWW</sequence>
<keyword evidence="2" id="KW-1185">Reference proteome</keyword>
<dbReference type="Proteomes" id="UP000799423">
    <property type="component" value="Unassembled WGS sequence"/>
</dbReference>